<comment type="caution">
    <text evidence="2">The sequence shown here is derived from an EMBL/GenBank/DDBJ whole genome shotgun (WGS) entry which is preliminary data.</text>
</comment>
<protein>
    <submittedName>
        <fullName evidence="2">Uncharacterized protein</fullName>
    </submittedName>
</protein>
<evidence type="ECO:0000313" key="2">
    <source>
        <dbReference type="EMBL" id="KAK9905202.1"/>
    </source>
</evidence>
<accession>A0AAW1VQA8</accession>
<evidence type="ECO:0000256" key="1">
    <source>
        <dbReference type="SAM" id="MobiDB-lite"/>
    </source>
</evidence>
<dbReference type="Proteomes" id="UP001457282">
    <property type="component" value="Unassembled WGS sequence"/>
</dbReference>
<reference evidence="2 3" key="1">
    <citation type="journal article" date="2023" name="G3 (Bethesda)">
        <title>A chromosome-length genome assembly and annotation of blackberry (Rubus argutus, cv. 'Hillquist').</title>
        <authorList>
            <person name="Bruna T."/>
            <person name="Aryal R."/>
            <person name="Dudchenko O."/>
            <person name="Sargent D.J."/>
            <person name="Mead D."/>
            <person name="Buti M."/>
            <person name="Cavallini A."/>
            <person name="Hytonen T."/>
            <person name="Andres J."/>
            <person name="Pham M."/>
            <person name="Weisz D."/>
            <person name="Mascagni F."/>
            <person name="Usai G."/>
            <person name="Natali L."/>
            <person name="Bassil N."/>
            <person name="Fernandez G.E."/>
            <person name="Lomsadze A."/>
            <person name="Armour M."/>
            <person name="Olukolu B."/>
            <person name="Poorten T."/>
            <person name="Britton C."/>
            <person name="Davik J."/>
            <person name="Ashrafi H."/>
            <person name="Aiden E.L."/>
            <person name="Borodovsky M."/>
            <person name="Worthington M."/>
        </authorList>
    </citation>
    <scope>NUCLEOTIDE SEQUENCE [LARGE SCALE GENOMIC DNA]</scope>
    <source>
        <strain evidence="2">PI 553951</strain>
    </source>
</reference>
<feature type="region of interest" description="Disordered" evidence="1">
    <location>
        <begin position="1"/>
        <end position="38"/>
    </location>
</feature>
<evidence type="ECO:0000313" key="3">
    <source>
        <dbReference type="Proteomes" id="UP001457282"/>
    </source>
</evidence>
<feature type="compositionally biased region" description="Basic and acidic residues" evidence="1">
    <location>
        <begin position="17"/>
        <end position="28"/>
    </location>
</feature>
<name>A0AAW1VQA8_RUBAR</name>
<gene>
    <name evidence="2" type="ORF">M0R45_000398</name>
</gene>
<dbReference type="AlphaFoldDB" id="A0AAW1VQA8"/>
<keyword evidence="3" id="KW-1185">Reference proteome</keyword>
<organism evidence="2 3">
    <name type="scientific">Rubus argutus</name>
    <name type="common">Southern blackberry</name>
    <dbReference type="NCBI Taxonomy" id="59490"/>
    <lineage>
        <taxon>Eukaryota</taxon>
        <taxon>Viridiplantae</taxon>
        <taxon>Streptophyta</taxon>
        <taxon>Embryophyta</taxon>
        <taxon>Tracheophyta</taxon>
        <taxon>Spermatophyta</taxon>
        <taxon>Magnoliopsida</taxon>
        <taxon>eudicotyledons</taxon>
        <taxon>Gunneridae</taxon>
        <taxon>Pentapetalae</taxon>
        <taxon>rosids</taxon>
        <taxon>fabids</taxon>
        <taxon>Rosales</taxon>
        <taxon>Rosaceae</taxon>
        <taxon>Rosoideae</taxon>
        <taxon>Rosoideae incertae sedis</taxon>
        <taxon>Rubus</taxon>
    </lineage>
</organism>
<proteinExistence type="predicted"/>
<dbReference type="EMBL" id="JBEDUW010000169">
    <property type="protein sequence ID" value="KAK9905202.1"/>
    <property type="molecule type" value="Genomic_DNA"/>
</dbReference>
<sequence length="136" mass="14923">MGSYDAGYEKRRRRRRGSSDKGQSKGRDEIDELGTSSWGGNDVVDLIWPPSLITIKEPASVPLPNQPRSNLHQLHHHREITVPKPITQFSTALSNPTCKSQTTEPVADITKLLSSPAVVPSSSLLSRQQLLAASIE</sequence>